<evidence type="ECO:0000313" key="2">
    <source>
        <dbReference type="Proteomes" id="UP000615455"/>
    </source>
</evidence>
<accession>A0ABQ2BR61</accession>
<name>A0ABQ2BR61_9BACL</name>
<sequence length="70" mass="7986">MAANENAELGKIPISHSQKRLFLMQWTMDGVTYGNHYLLGFPAFALADYQGWLPQITALLNDFRADEIDR</sequence>
<gene>
    <name evidence="1" type="ORF">GCM10008018_06100</name>
</gene>
<keyword evidence="2" id="KW-1185">Reference proteome</keyword>
<comment type="caution">
    <text evidence="1">The sequence shown here is derived from an EMBL/GenBank/DDBJ whole genome shotgun (WGS) entry which is preliminary data.</text>
</comment>
<organism evidence="1 2">
    <name type="scientific">Paenibacillus marchantiophytorum</name>
    <dbReference type="NCBI Taxonomy" id="1619310"/>
    <lineage>
        <taxon>Bacteria</taxon>
        <taxon>Bacillati</taxon>
        <taxon>Bacillota</taxon>
        <taxon>Bacilli</taxon>
        <taxon>Bacillales</taxon>
        <taxon>Paenibacillaceae</taxon>
        <taxon>Paenibacillus</taxon>
    </lineage>
</organism>
<dbReference type="Proteomes" id="UP000615455">
    <property type="component" value="Unassembled WGS sequence"/>
</dbReference>
<reference evidence="2" key="1">
    <citation type="journal article" date="2019" name="Int. J. Syst. Evol. Microbiol.">
        <title>The Global Catalogue of Microorganisms (GCM) 10K type strain sequencing project: providing services to taxonomists for standard genome sequencing and annotation.</title>
        <authorList>
            <consortium name="The Broad Institute Genomics Platform"/>
            <consortium name="The Broad Institute Genome Sequencing Center for Infectious Disease"/>
            <person name="Wu L."/>
            <person name="Ma J."/>
        </authorList>
    </citation>
    <scope>NUCLEOTIDE SEQUENCE [LARGE SCALE GENOMIC DNA]</scope>
    <source>
        <strain evidence="2">CGMCC 1.15043</strain>
    </source>
</reference>
<proteinExistence type="predicted"/>
<protein>
    <submittedName>
        <fullName evidence="1">Uncharacterized protein</fullName>
    </submittedName>
</protein>
<dbReference type="RefSeq" id="WP_189007401.1">
    <property type="nucleotide sequence ID" value="NZ_BMHE01000002.1"/>
</dbReference>
<dbReference type="EMBL" id="BMHE01000002">
    <property type="protein sequence ID" value="GGI44237.1"/>
    <property type="molecule type" value="Genomic_DNA"/>
</dbReference>
<evidence type="ECO:0000313" key="1">
    <source>
        <dbReference type="EMBL" id="GGI44237.1"/>
    </source>
</evidence>